<feature type="transmembrane region" description="Helical" evidence="5">
    <location>
        <begin position="145"/>
        <end position="171"/>
    </location>
</feature>
<keyword evidence="3" id="KW-0804">Transcription</keyword>
<dbReference type="PRINTS" id="PR00038">
    <property type="entry name" value="HTHLUXR"/>
</dbReference>
<dbReference type="Gene3D" id="1.10.10.10">
    <property type="entry name" value="Winged helix-like DNA-binding domain superfamily/Winged helix DNA-binding domain"/>
    <property type="match status" value="1"/>
</dbReference>
<proteinExistence type="predicted"/>
<accession>A0ABT5HYL7</accession>
<keyword evidence="5" id="KW-0472">Membrane</keyword>
<name>A0ABT5HYL7_9CAUL</name>
<evidence type="ECO:0000256" key="3">
    <source>
        <dbReference type="ARBA" id="ARBA00023163"/>
    </source>
</evidence>
<feature type="domain" description="HTH luxR-type" evidence="6">
    <location>
        <begin position="3"/>
        <end position="68"/>
    </location>
</feature>
<dbReference type="RefSeq" id="WP_272749528.1">
    <property type="nucleotide sequence ID" value="NZ_JAQQKX010000019.1"/>
</dbReference>
<gene>
    <name evidence="7" type="ORF">PQU92_17215</name>
</gene>
<keyword evidence="1" id="KW-0805">Transcription regulation</keyword>
<keyword evidence="2" id="KW-0238">DNA-binding</keyword>
<dbReference type="PANTHER" id="PTHR44688">
    <property type="entry name" value="DNA-BINDING TRANSCRIPTIONAL ACTIVATOR DEVR_DOSR"/>
    <property type="match status" value="1"/>
</dbReference>
<dbReference type="InterPro" id="IPR000792">
    <property type="entry name" value="Tscrpt_reg_LuxR_C"/>
</dbReference>
<evidence type="ECO:0000313" key="8">
    <source>
        <dbReference type="Proteomes" id="UP001214854"/>
    </source>
</evidence>
<keyword evidence="5" id="KW-0812">Transmembrane</keyword>
<evidence type="ECO:0000256" key="1">
    <source>
        <dbReference type="ARBA" id="ARBA00023015"/>
    </source>
</evidence>
<evidence type="ECO:0000256" key="2">
    <source>
        <dbReference type="ARBA" id="ARBA00023125"/>
    </source>
</evidence>
<dbReference type="SMART" id="SM00421">
    <property type="entry name" value="HTH_LUXR"/>
    <property type="match status" value="1"/>
</dbReference>
<evidence type="ECO:0000259" key="6">
    <source>
        <dbReference type="PROSITE" id="PS50043"/>
    </source>
</evidence>
<dbReference type="PANTHER" id="PTHR44688:SF16">
    <property type="entry name" value="DNA-BINDING TRANSCRIPTIONAL ACTIVATOR DEVR_DOSR"/>
    <property type="match status" value="1"/>
</dbReference>
<protein>
    <submittedName>
        <fullName evidence="7">Helix-turn-helix transcriptional regulator</fullName>
    </submittedName>
</protein>
<reference evidence="7 8" key="1">
    <citation type="submission" date="2023-01" db="EMBL/GenBank/DDBJ databases">
        <title>Novel species of the genus Asticcacaulis isolated from rivers.</title>
        <authorList>
            <person name="Lu H."/>
        </authorList>
    </citation>
    <scope>NUCLEOTIDE SEQUENCE [LARGE SCALE GENOMIC DNA]</scope>
    <source>
        <strain evidence="7 8">BYS171W</strain>
    </source>
</reference>
<dbReference type="EMBL" id="JAQQKX010000019">
    <property type="protein sequence ID" value="MDC7685028.1"/>
    <property type="molecule type" value="Genomic_DNA"/>
</dbReference>
<dbReference type="SUPFAM" id="SSF46894">
    <property type="entry name" value="C-terminal effector domain of the bipartite response regulators"/>
    <property type="match status" value="1"/>
</dbReference>
<dbReference type="CDD" id="cd06170">
    <property type="entry name" value="LuxR_C_like"/>
    <property type="match status" value="1"/>
</dbReference>
<feature type="region of interest" description="Disordered" evidence="4">
    <location>
        <begin position="74"/>
        <end position="111"/>
    </location>
</feature>
<evidence type="ECO:0000256" key="5">
    <source>
        <dbReference type="SAM" id="Phobius"/>
    </source>
</evidence>
<dbReference type="Proteomes" id="UP001214854">
    <property type="component" value="Unassembled WGS sequence"/>
</dbReference>
<dbReference type="InterPro" id="IPR036388">
    <property type="entry name" value="WH-like_DNA-bd_sf"/>
</dbReference>
<keyword evidence="8" id="KW-1185">Reference proteome</keyword>
<keyword evidence="5" id="KW-1133">Transmembrane helix</keyword>
<organism evidence="7 8">
    <name type="scientific">Asticcacaulis aquaticus</name>
    <dbReference type="NCBI Taxonomy" id="2984212"/>
    <lineage>
        <taxon>Bacteria</taxon>
        <taxon>Pseudomonadati</taxon>
        <taxon>Pseudomonadota</taxon>
        <taxon>Alphaproteobacteria</taxon>
        <taxon>Caulobacterales</taxon>
        <taxon>Caulobacteraceae</taxon>
        <taxon>Asticcacaulis</taxon>
    </lineage>
</organism>
<evidence type="ECO:0000313" key="7">
    <source>
        <dbReference type="EMBL" id="MDC7685028.1"/>
    </source>
</evidence>
<dbReference type="Pfam" id="PF00196">
    <property type="entry name" value="GerE"/>
    <property type="match status" value="1"/>
</dbReference>
<comment type="caution">
    <text evidence="7">The sequence shown here is derived from an EMBL/GenBank/DDBJ whole genome shotgun (WGS) entry which is preliminary data.</text>
</comment>
<sequence>MENPSGVEKLSARQKEILRLVAQNHQAKEIARLLDIGERTVKTHTEAARERLGVATSRDAARLLVAYEAQATPQTGVGRDDRGAARPIPDAADPAKLPLAAEGAGPSGDGARDMSHLRAVPDIGPPDGKYTRLQAYLRRLNPVQWIGLILVLALVSTLLVSGLLIAAVGMIEAIEHVVARLE</sequence>
<dbReference type="PROSITE" id="PS50043">
    <property type="entry name" value="HTH_LUXR_2"/>
    <property type="match status" value="1"/>
</dbReference>
<feature type="compositionally biased region" description="Low complexity" evidence="4">
    <location>
        <begin position="85"/>
        <end position="101"/>
    </location>
</feature>
<dbReference type="InterPro" id="IPR016032">
    <property type="entry name" value="Sig_transdc_resp-reg_C-effctor"/>
</dbReference>
<evidence type="ECO:0000256" key="4">
    <source>
        <dbReference type="SAM" id="MobiDB-lite"/>
    </source>
</evidence>